<name>A0A9J6GSS3_HAELO</name>
<reference evidence="1 2" key="1">
    <citation type="journal article" date="2020" name="Cell">
        <title>Large-Scale Comparative Analyses of Tick Genomes Elucidate Their Genetic Diversity and Vector Capacities.</title>
        <authorList>
            <consortium name="Tick Genome and Microbiome Consortium (TIGMIC)"/>
            <person name="Jia N."/>
            <person name="Wang J."/>
            <person name="Shi W."/>
            <person name="Du L."/>
            <person name="Sun Y."/>
            <person name="Zhan W."/>
            <person name="Jiang J.F."/>
            <person name="Wang Q."/>
            <person name="Zhang B."/>
            <person name="Ji P."/>
            <person name="Bell-Sakyi L."/>
            <person name="Cui X.M."/>
            <person name="Yuan T.T."/>
            <person name="Jiang B.G."/>
            <person name="Yang W.F."/>
            <person name="Lam T.T."/>
            <person name="Chang Q.C."/>
            <person name="Ding S.J."/>
            <person name="Wang X.J."/>
            <person name="Zhu J.G."/>
            <person name="Ruan X.D."/>
            <person name="Zhao L."/>
            <person name="Wei J.T."/>
            <person name="Ye R.Z."/>
            <person name="Que T.C."/>
            <person name="Du C.H."/>
            <person name="Zhou Y.H."/>
            <person name="Cheng J.X."/>
            <person name="Dai P.F."/>
            <person name="Guo W.B."/>
            <person name="Han X.H."/>
            <person name="Huang E.J."/>
            <person name="Li L.F."/>
            <person name="Wei W."/>
            <person name="Gao Y.C."/>
            <person name="Liu J.Z."/>
            <person name="Shao H.Z."/>
            <person name="Wang X."/>
            <person name="Wang C.C."/>
            <person name="Yang T.C."/>
            <person name="Huo Q.B."/>
            <person name="Li W."/>
            <person name="Chen H.Y."/>
            <person name="Chen S.E."/>
            <person name="Zhou L.G."/>
            <person name="Ni X.B."/>
            <person name="Tian J.H."/>
            <person name="Sheng Y."/>
            <person name="Liu T."/>
            <person name="Pan Y.S."/>
            <person name="Xia L.Y."/>
            <person name="Li J."/>
            <person name="Zhao F."/>
            <person name="Cao W.C."/>
        </authorList>
    </citation>
    <scope>NUCLEOTIDE SEQUENCE [LARGE SCALE GENOMIC DNA]</scope>
    <source>
        <strain evidence="1">HaeL-2018</strain>
    </source>
</reference>
<sequence>MGCLGVLQQPRDTVVLVIYQGSLYNAWKVASLTPPFASAADIARPLPPAHPQRPTLVCLAASSRFCIL</sequence>
<protein>
    <submittedName>
        <fullName evidence="1">Uncharacterized protein</fullName>
    </submittedName>
</protein>
<dbReference type="EMBL" id="JABSTR010000011">
    <property type="protein sequence ID" value="KAH9381566.1"/>
    <property type="molecule type" value="Genomic_DNA"/>
</dbReference>
<evidence type="ECO:0000313" key="1">
    <source>
        <dbReference type="EMBL" id="KAH9381566.1"/>
    </source>
</evidence>
<dbReference type="Proteomes" id="UP000821853">
    <property type="component" value="Chromosome 9"/>
</dbReference>
<accession>A0A9J6GSS3</accession>
<comment type="caution">
    <text evidence="1">The sequence shown here is derived from an EMBL/GenBank/DDBJ whole genome shotgun (WGS) entry which is preliminary data.</text>
</comment>
<gene>
    <name evidence="1" type="ORF">HPB48_015852</name>
</gene>
<proteinExistence type="predicted"/>
<keyword evidence="2" id="KW-1185">Reference proteome</keyword>
<organism evidence="1 2">
    <name type="scientific">Haemaphysalis longicornis</name>
    <name type="common">Bush tick</name>
    <dbReference type="NCBI Taxonomy" id="44386"/>
    <lineage>
        <taxon>Eukaryota</taxon>
        <taxon>Metazoa</taxon>
        <taxon>Ecdysozoa</taxon>
        <taxon>Arthropoda</taxon>
        <taxon>Chelicerata</taxon>
        <taxon>Arachnida</taxon>
        <taxon>Acari</taxon>
        <taxon>Parasitiformes</taxon>
        <taxon>Ixodida</taxon>
        <taxon>Ixodoidea</taxon>
        <taxon>Ixodidae</taxon>
        <taxon>Haemaphysalinae</taxon>
        <taxon>Haemaphysalis</taxon>
    </lineage>
</organism>
<dbReference type="VEuPathDB" id="VectorBase:HLOH_059651"/>
<dbReference type="AlphaFoldDB" id="A0A9J6GSS3"/>
<evidence type="ECO:0000313" key="2">
    <source>
        <dbReference type="Proteomes" id="UP000821853"/>
    </source>
</evidence>